<organism evidence="1 2">
    <name type="scientific">Candidatus Wirthbacteria bacterium CG2_30_54_11</name>
    <dbReference type="NCBI Taxonomy" id="1817892"/>
    <lineage>
        <taxon>Bacteria</taxon>
        <taxon>Candidatus Wirthbacteria</taxon>
    </lineage>
</organism>
<dbReference type="Proteomes" id="UP000183245">
    <property type="component" value="Unassembled WGS sequence"/>
</dbReference>
<comment type="caution">
    <text evidence="1">The sequence shown here is derived from an EMBL/GenBank/DDBJ whole genome shotgun (WGS) entry which is preliminary data.</text>
</comment>
<sequence length="75" mass="8607">MSIFRLPTPVIVPLIRAYIRPSPFDNSLASTNLFTMNQFLITDSEARQNTIRLKTGPLRTGDLFFMDNRGTRTFI</sequence>
<evidence type="ECO:0000313" key="1">
    <source>
        <dbReference type="EMBL" id="OIP98548.1"/>
    </source>
</evidence>
<dbReference type="STRING" id="1817892.AUK40_01345"/>
<dbReference type="AlphaFoldDB" id="A0A1J5IN84"/>
<proteinExistence type="predicted"/>
<accession>A0A1J5IN84</accession>
<name>A0A1J5IN84_9BACT</name>
<evidence type="ECO:0000313" key="2">
    <source>
        <dbReference type="Proteomes" id="UP000183245"/>
    </source>
</evidence>
<dbReference type="EMBL" id="MNZT01000024">
    <property type="protein sequence ID" value="OIP98548.1"/>
    <property type="molecule type" value="Genomic_DNA"/>
</dbReference>
<reference evidence="1 2" key="1">
    <citation type="journal article" date="2016" name="Environ. Microbiol.">
        <title>Genomic resolution of a cold subsurface aquifer community provides metabolic insights for novel microbes adapted to high CO concentrations.</title>
        <authorList>
            <person name="Probst A.J."/>
            <person name="Castelle C.J."/>
            <person name="Singh A."/>
            <person name="Brown C.T."/>
            <person name="Anantharaman K."/>
            <person name="Sharon I."/>
            <person name="Hug L.A."/>
            <person name="Burstein D."/>
            <person name="Emerson J.B."/>
            <person name="Thomas B.C."/>
            <person name="Banfield J.F."/>
        </authorList>
    </citation>
    <scope>NUCLEOTIDE SEQUENCE [LARGE SCALE GENOMIC DNA]</scope>
    <source>
        <strain evidence="1">CG2_30_54_11</strain>
    </source>
</reference>
<protein>
    <submittedName>
        <fullName evidence="1">Uncharacterized protein</fullName>
    </submittedName>
</protein>
<gene>
    <name evidence="1" type="ORF">AUK40_01345</name>
</gene>